<keyword evidence="2" id="KW-0378">Hydrolase</keyword>
<dbReference type="EMBL" id="FORI01000006">
    <property type="protein sequence ID" value="SFI81848.1"/>
    <property type="molecule type" value="Genomic_DNA"/>
</dbReference>
<dbReference type="Pfam" id="PF26233">
    <property type="entry name" value="NicX"/>
    <property type="match status" value="1"/>
</dbReference>
<name>A0A1I3LAS6_9SPIR</name>
<sequence length="383" mass="41355">MKKDKNRTPAEVVVQDVVKIKKGERVLIVANPATAQIAQDLYSASCDTGAQTTLMFQPDKTSFDNANPEVIAAFKTRPDVYFSISNIKLGKDPEATANPYKTEDGQEFTHIADYLMDGLKVMRGAWTPGITVDMMNRTAAIDYKELQSRCSRLAELFKNAVSVHVTAPAGTDLIIPINGRGLMFDDGDFSKPGTGGNIPAGEVFISPVVGGSQLKAADGTVLEQQSDGCEGTIVYDGSMTFSDGDSIIETPITCKVEKGYVTDITGGAEARRLLKTILEAELRPFVLEKEEKLPQGQAVIYKKNARNIGELGIGLNPAATITGNMLEDEKAFHTCHFAIGENYDNDAPSLIHLDGVVREPTITLTYADGTSRTILQDGGLQID</sequence>
<keyword evidence="3" id="KW-1185">Reference proteome</keyword>
<dbReference type="GO" id="GO:0046872">
    <property type="term" value="F:metal ion binding"/>
    <property type="evidence" value="ECO:0007669"/>
    <property type="project" value="UniProtKB-KW"/>
</dbReference>
<accession>A0A1I3LAS6</accession>
<dbReference type="SUPFAM" id="SSF144052">
    <property type="entry name" value="Thermophilic metalloprotease-like"/>
    <property type="match status" value="1"/>
</dbReference>
<dbReference type="PANTHER" id="PTHR34448:SF1">
    <property type="entry name" value="BLL6088 PROTEIN"/>
    <property type="match status" value="1"/>
</dbReference>
<dbReference type="PANTHER" id="PTHR34448">
    <property type="entry name" value="AMINOPEPTIDASE"/>
    <property type="match status" value="1"/>
</dbReference>
<dbReference type="OrthoDB" id="9803993at2"/>
<dbReference type="AlphaFoldDB" id="A0A1I3LAS6"/>
<keyword evidence="1" id="KW-0479">Metal-binding</keyword>
<keyword evidence="2" id="KW-0031">Aminopeptidase</keyword>
<dbReference type="Gene3D" id="3.40.1830.10">
    <property type="entry name" value="Thermophilic metalloprotease (M29)"/>
    <property type="match status" value="1"/>
</dbReference>
<reference evidence="3" key="1">
    <citation type="submission" date="2016-10" db="EMBL/GenBank/DDBJ databases">
        <authorList>
            <person name="Varghese N."/>
            <person name="Submissions S."/>
        </authorList>
    </citation>
    <scope>NUCLEOTIDE SEQUENCE [LARGE SCALE GENOMIC DNA]</scope>
    <source>
        <strain evidence="3">XBD1002</strain>
    </source>
</reference>
<proteinExistence type="predicted"/>
<dbReference type="Proteomes" id="UP000182737">
    <property type="component" value="Unassembled WGS sequence"/>
</dbReference>
<evidence type="ECO:0000313" key="2">
    <source>
        <dbReference type="EMBL" id="SFI81848.1"/>
    </source>
</evidence>
<evidence type="ECO:0000313" key="3">
    <source>
        <dbReference type="Proteomes" id="UP000182737"/>
    </source>
</evidence>
<dbReference type="InterPro" id="IPR058739">
    <property type="entry name" value="NicX"/>
</dbReference>
<dbReference type="InterPro" id="IPR052170">
    <property type="entry name" value="M29_Exopeptidase"/>
</dbReference>
<keyword evidence="2" id="KW-0645">Protease</keyword>
<evidence type="ECO:0000256" key="1">
    <source>
        <dbReference type="ARBA" id="ARBA00022723"/>
    </source>
</evidence>
<dbReference type="InterPro" id="IPR035097">
    <property type="entry name" value="M29_N-terminal"/>
</dbReference>
<protein>
    <submittedName>
        <fullName evidence="2">Leucyl aminopeptidase (Aminopeptidase T)</fullName>
    </submittedName>
</protein>
<organism evidence="2 3">
    <name type="scientific">Treponema bryantii</name>
    <dbReference type="NCBI Taxonomy" id="163"/>
    <lineage>
        <taxon>Bacteria</taxon>
        <taxon>Pseudomonadati</taxon>
        <taxon>Spirochaetota</taxon>
        <taxon>Spirochaetia</taxon>
        <taxon>Spirochaetales</taxon>
        <taxon>Treponemataceae</taxon>
        <taxon>Treponema</taxon>
    </lineage>
</organism>
<gene>
    <name evidence="2" type="ORF">SAMN04487775_106160</name>
</gene>
<dbReference type="GO" id="GO:0004177">
    <property type="term" value="F:aminopeptidase activity"/>
    <property type="evidence" value="ECO:0007669"/>
    <property type="project" value="UniProtKB-KW"/>
</dbReference>
<dbReference type="RefSeq" id="WP_074931963.1">
    <property type="nucleotide sequence ID" value="NZ_FORI01000006.1"/>
</dbReference>